<name>A0A022QRX7_ERYGU</name>
<feature type="non-terminal residue" evidence="1">
    <location>
        <position position="60"/>
    </location>
</feature>
<reference evidence="1 2" key="1">
    <citation type="journal article" date="2013" name="Proc. Natl. Acad. Sci. U.S.A.">
        <title>Fine-scale variation in meiotic recombination in Mimulus inferred from population shotgun sequencing.</title>
        <authorList>
            <person name="Hellsten U."/>
            <person name="Wright K.M."/>
            <person name="Jenkins J."/>
            <person name="Shu S."/>
            <person name="Yuan Y."/>
            <person name="Wessler S.R."/>
            <person name="Schmutz J."/>
            <person name="Willis J.H."/>
            <person name="Rokhsar D.S."/>
        </authorList>
    </citation>
    <scope>NUCLEOTIDE SEQUENCE [LARGE SCALE GENOMIC DNA]</scope>
    <source>
        <strain evidence="2">cv. DUN x IM62</strain>
    </source>
</reference>
<dbReference type="Gene3D" id="1.25.40.10">
    <property type="entry name" value="Tetratricopeptide repeat domain"/>
    <property type="match status" value="1"/>
</dbReference>
<dbReference type="Proteomes" id="UP000030748">
    <property type="component" value="Unassembled WGS sequence"/>
</dbReference>
<proteinExistence type="predicted"/>
<evidence type="ECO:0000313" key="2">
    <source>
        <dbReference type="Proteomes" id="UP000030748"/>
    </source>
</evidence>
<dbReference type="InterPro" id="IPR011990">
    <property type="entry name" value="TPR-like_helical_dom_sf"/>
</dbReference>
<organism evidence="1 2">
    <name type="scientific">Erythranthe guttata</name>
    <name type="common">Yellow monkey flower</name>
    <name type="synonym">Mimulus guttatus</name>
    <dbReference type="NCBI Taxonomy" id="4155"/>
    <lineage>
        <taxon>Eukaryota</taxon>
        <taxon>Viridiplantae</taxon>
        <taxon>Streptophyta</taxon>
        <taxon>Embryophyta</taxon>
        <taxon>Tracheophyta</taxon>
        <taxon>Spermatophyta</taxon>
        <taxon>Magnoliopsida</taxon>
        <taxon>eudicotyledons</taxon>
        <taxon>Gunneridae</taxon>
        <taxon>Pentapetalae</taxon>
        <taxon>asterids</taxon>
        <taxon>lamiids</taxon>
        <taxon>Lamiales</taxon>
        <taxon>Phrymaceae</taxon>
        <taxon>Erythranthe</taxon>
    </lineage>
</organism>
<dbReference type="EMBL" id="KI631110">
    <property type="protein sequence ID" value="EYU30028.1"/>
    <property type="molecule type" value="Genomic_DNA"/>
</dbReference>
<protein>
    <recommendedName>
        <fullName evidence="3">Pentatricopeptide repeat-containing protein</fullName>
    </recommendedName>
</protein>
<keyword evidence="2" id="KW-1185">Reference proteome</keyword>
<evidence type="ECO:0008006" key="3">
    <source>
        <dbReference type="Google" id="ProtNLM"/>
    </source>
</evidence>
<accession>A0A022QRX7</accession>
<gene>
    <name evidence="1" type="ORF">MIMGU_mgv11b0233081mg</name>
</gene>
<dbReference type="AlphaFoldDB" id="A0A022QRX7"/>
<sequence>MVLKIFRWAEGRKGFKHSEFVFCSVLDVLVRNGFMRSAYWVVERVIDVNMYDFANILIDG</sequence>
<evidence type="ECO:0000313" key="1">
    <source>
        <dbReference type="EMBL" id="EYU30028.1"/>
    </source>
</evidence>